<reference evidence="1" key="1">
    <citation type="submission" date="2020-08" db="EMBL/GenBank/DDBJ databases">
        <title>Genome public.</title>
        <authorList>
            <person name="Liu C."/>
            <person name="Sun Q."/>
        </authorList>
    </citation>
    <scope>NUCLEOTIDE SEQUENCE</scope>
    <source>
        <strain evidence="1">NSJ-31</strain>
    </source>
</reference>
<dbReference type="RefSeq" id="WP_249282658.1">
    <property type="nucleotide sequence ID" value="NZ_JACRST010000007.1"/>
</dbReference>
<dbReference type="Proteomes" id="UP000653127">
    <property type="component" value="Unassembled WGS sequence"/>
</dbReference>
<proteinExistence type="predicted"/>
<dbReference type="EMBL" id="JACRST010000007">
    <property type="protein sequence ID" value="MBC8546580.1"/>
    <property type="molecule type" value="Genomic_DNA"/>
</dbReference>
<evidence type="ECO:0000313" key="1">
    <source>
        <dbReference type="EMBL" id="MBC8546580.1"/>
    </source>
</evidence>
<comment type="caution">
    <text evidence="1">The sequence shown here is derived from an EMBL/GenBank/DDBJ whole genome shotgun (WGS) entry which is preliminary data.</text>
</comment>
<organism evidence="1 2">
    <name type="scientific">Ligaoa zhengdingensis</name>
    <dbReference type="NCBI Taxonomy" id="2763658"/>
    <lineage>
        <taxon>Bacteria</taxon>
        <taxon>Bacillati</taxon>
        <taxon>Bacillota</taxon>
        <taxon>Clostridia</taxon>
        <taxon>Eubacteriales</taxon>
        <taxon>Oscillospiraceae</taxon>
        <taxon>Ligaoa</taxon>
    </lineage>
</organism>
<name>A0A926DWJ5_9FIRM</name>
<gene>
    <name evidence="1" type="ORF">H8711_06480</name>
</gene>
<protein>
    <submittedName>
        <fullName evidence="1">Uncharacterized protein</fullName>
    </submittedName>
</protein>
<sequence length="185" mass="20388">MQRDYNREPAAATGRFEAQDEELLMDLLEEHARLAGWETAWVAYGQTEQPVLQVGISNLGKIKAAVTAELSFLHPEGAEGSFTTAQFAAVVFSEVPEENLPEVMHACMRANQYALVGGFGVMGRTLYYRHNLLLRPDYPFIVCGQMLVDALISLRQTLDITVDGLALIARGVNTLDEVIGQGFLD</sequence>
<evidence type="ECO:0000313" key="2">
    <source>
        <dbReference type="Proteomes" id="UP000653127"/>
    </source>
</evidence>
<keyword evidence="2" id="KW-1185">Reference proteome</keyword>
<dbReference type="AlphaFoldDB" id="A0A926DWJ5"/>
<accession>A0A926DWJ5</accession>